<keyword evidence="2" id="KW-1185">Reference proteome</keyword>
<dbReference type="AlphaFoldDB" id="A0A0H2KM28"/>
<name>A0A0H2KM28_9MICO</name>
<evidence type="ECO:0000313" key="2">
    <source>
        <dbReference type="Proteomes" id="UP000035265"/>
    </source>
</evidence>
<dbReference type="EMBL" id="JNBQ01000012">
    <property type="protein sequence ID" value="KLN34580.1"/>
    <property type="molecule type" value="Genomic_DNA"/>
</dbReference>
<dbReference type="STRING" id="264251.FB00_11275"/>
<accession>A0A0H2KM28</accession>
<dbReference type="PATRIC" id="fig|264251.5.peg.2294"/>
<sequence length="78" mass="9003">MSTNKNKNTRDIVKQLCMDLGYDPNHVSAIRWSGTTIEVERAIWDEDKDGPRLVKYTDPFTGERSGQFLLTTDEIEVR</sequence>
<proteinExistence type="predicted"/>
<reference evidence="1 2" key="1">
    <citation type="submission" date="2014-05" db="EMBL/GenBank/DDBJ databases">
        <title>Cellulosimicrobium funkei U11 genome.</title>
        <authorList>
            <person name="Hu C."/>
            <person name="Gong Y."/>
            <person name="Wan W."/>
            <person name="Jiang M."/>
        </authorList>
    </citation>
    <scope>NUCLEOTIDE SEQUENCE [LARGE SCALE GENOMIC DNA]</scope>
    <source>
        <strain evidence="1 2">U11</strain>
    </source>
</reference>
<comment type="caution">
    <text evidence="1">The sequence shown here is derived from an EMBL/GenBank/DDBJ whole genome shotgun (WGS) entry which is preliminary data.</text>
</comment>
<organism evidence="1 2">
    <name type="scientific">Cellulosimicrobium funkei</name>
    <dbReference type="NCBI Taxonomy" id="264251"/>
    <lineage>
        <taxon>Bacteria</taxon>
        <taxon>Bacillati</taxon>
        <taxon>Actinomycetota</taxon>
        <taxon>Actinomycetes</taxon>
        <taxon>Micrococcales</taxon>
        <taxon>Promicromonosporaceae</taxon>
        <taxon>Cellulosimicrobium</taxon>
    </lineage>
</organism>
<gene>
    <name evidence="1" type="ORF">FB00_11275</name>
</gene>
<protein>
    <submittedName>
        <fullName evidence="1">Uncharacterized protein</fullName>
    </submittedName>
</protein>
<evidence type="ECO:0000313" key="1">
    <source>
        <dbReference type="EMBL" id="KLN34580.1"/>
    </source>
</evidence>
<dbReference type="Proteomes" id="UP000035265">
    <property type="component" value="Unassembled WGS sequence"/>
</dbReference>
<dbReference type="RefSeq" id="WP_047232978.1">
    <property type="nucleotide sequence ID" value="NZ_JNBQ01000012.1"/>
</dbReference>